<dbReference type="OrthoDB" id="10053431at2759"/>
<protein>
    <submittedName>
        <fullName evidence="1">DUF3605 domain protein</fullName>
    </submittedName>
</protein>
<dbReference type="HOGENOM" id="CLU_075862_1_0_1"/>
<dbReference type="GO" id="GO:0005737">
    <property type="term" value="C:cytoplasm"/>
    <property type="evidence" value="ECO:0007669"/>
    <property type="project" value="TreeGrafter"/>
</dbReference>
<dbReference type="PANTHER" id="PTHR35020:SF4">
    <property type="entry name" value="N-ACETYLGLUCOSAMINE-INDUCED PROTEIN 1"/>
    <property type="match status" value="1"/>
</dbReference>
<evidence type="ECO:0000313" key="1">
    <source>
        <dbReference type="EMBL" id="EXV02888.1"/>
    </source>
</evidence>
<dbReference type="AlphaFoldDB" id="A0A0A1UZW4"/>
<dbReference type="InterPro" id="IPR022036">
    <property type="entry name" value="DUF3605"/>
</dbReference>
<dbReference type="Pfam" id="PF12239">
    <property type="entry name" value="DUF3605"/>
    <property type="match status" value="1"/>
</dbReference>
<accession>A0A0A1UZW4</accession>
<dbReference type="GO" id="GO:0006044">
    <property type="term" value="P:N-acetylglucosamine metabolic process"/>
    <property type="evidence" value="ECO:0007669"/>
    <property type="project" value="TreeGrafter"/>
</dbReference>
<evidence type="ECO:0000313" key="2">
    <source>
        <dbReference type="Proteomes" id="UP000030151"/>
    </source>
</evidence>
<comment type="caution">
    <text evidence="1">The sequence shown here is derived from an EMBL/GenBank/DDBJ whole genome shotgun (WGS) entry which is preliminary data.</text>
</comment>
<dbReference type="eggNOG" id="ENOG502S263">
    <property type="taxonomic scope" value="Eukaryota"/>
</dbReference>
<name>A0A0A1UZW4_9HYPO</name>
<reference evidence="1 2" key="1">
    <citation type="submission" date="2014-02" db="EMBL/GenBank/DDBJ databases">
        <title>The genome sequence of the entomopathogenic fungus Metarhizium robertsii ARSEF 2575.</title>
        <authorList>
            <person name="Giuliano Garisto Donzelli B."/>
            <person name="Roe B.A."/>
            <person name="Macmil S.L."/>
            <person name="Krasnoff S.B."/>
            <person name="Gibson D.M."/>
        </authorList>
    </citation>
    <scope>NUCLEOTIDE SEQUENCE [LARGE SCALE GENOMIC DNA]</scope>
    <source>
        <strain evidence="1 2">ARSEF 2575</strain>
    </source>
</reference>
<dbReference type="PANTHER" id="PTHR35020">
    <property type="entry name" value="N-ACETYLGLUCOSAMINE-INDUCED PROTEIN 1"/>
    <property type="match status" value="1"/>
</dbReference>
<gene>
    <name evidence="1" type="ORF">X797_004011</name>
</gene>
<dbReference type="Proteomes" id="UP000030151">
    <property type="component" value="Unassembled WGS sequence"/>
</dbReference>
<dbReference type="EMBL" id="JELW01000004">
    <property type="protein sequence ID" value="EXV02888.1"/>
    <property type="molecule type" value="Genomic_DNA"/>
</dbReference>
<proteinExistence type="predicted"/>
<organism evidence="1 2">
    <name type="scientific">Metarhizium robertsii</name>
    <dbReference type="NCBI Taxonomy" id="568076"/>
    <lineage>
        <taxon>Eukaryota</taxon>
        <taxon>Fungi</taxon>
        <taxon>Dikarya</taxon>
        <taxon>Ascomycota</taxon>
        <taxon>Pezizomycotina</taxon>
        <taxon>Sordariomycetes</taxon>
        <taxon>Hypocreomycetidae</taxon>
        <taxon>Hypocreales</taxon>
        <taxon>Clavicipitaceae</taxon>
        <taxon>Metarhizium</taxon>
    </lineage>
</organism>
<sequence length="223" mass="25874">MGSLHVMPFWQVNCPPHELTAECPPFLALLNEKDRRIVGMPDSAFKLLTWEQVCGIVRENRLEAFQRTPSDLRRYKAFTFKLAKQHGSVASFILQERLRWQTPIQPRGYPFQYAEDVKILWNDWPYGLDKRVVHLVVWTKFELEANQTSGDLTDKAKAEVDAFVTRTFRTRVPAENVVWFRNWAALKSIHAVEHFHVMMYDPDPGFVREVTNGDVALSAKADL</sequence>